<name>T1JC40_STRMM</name>
<evidence type="ECO:0000256" key="12">
    <source>
        <dbReference type="ARBA" id="ARBA00022842"/>
    </source>
</evidence>
<dbReference type="SUPFAM" id="SSF55681">
    <property type="entry name" value="Class II aaRS and biotin synthetases"/>
    <property type="match status" value="1"/>
</dbReference>
<dbReference type="InterPro" id="IPR009061">
    <property type="entry name" value="DNA-bd_dom_put_sf"/>
</dbReference>
<sequence length="515" mass="57750">MPTIGVKRRLLFEALGRSYTEEEFQEVCFQFGLELDEVTTEKEMISKEQGEDRSLGASEEIIYKIDVPANRYDLLCLEGLVRGLLVFSGKLAIPTYSSIKPNAGGVERLFIKPNTARVRPFCVAAILRNIRFNSDNYNSLIDLQEKLHMNLCRKRSLVAIGIHDLDTVKGPFYYDAKLPKDIKFCPLNKTQEYTAEQLMVLYANDAHLKTYLPIIRDEELYPVITDSNGVVMSLPPVINGNHSRLTLETKNIFIECTATDKQKATIVLDTIVCMFSHYCANKYVAEKVEIIGADSTSHYYPALKYRQSVIKVDEINKLIGIKESVSTLADSLTRMCLKAEIKESGSVKVDIPPTRHDVIHACDIVEDVAIAFGYNNIPKTLPPTCTIAQQFPLNKLCDKLREAVAQANFTEAMTFSLCSRDDISEKLGNNLDDQPAVHVSNPKTQEFQVVRTTLIPGLLKTIQVNKNLSLPMKLFEISDVVHTDSTTDVHYAFCRCGGEKSSSAHCSLLRQNSGF</sequence>
<comment type="catalytic activity">
    <reaction evidence="16">
        <text>tRNA(Phe) + L-phenylalanine + ATP = L-phenylalanyl-tRNA(Phe) + AMP + diphosphate + H(+)</text>
        <dbReference type="Rhea" id="RHEA:19413"/>
        <dbReference type="Rhea" id="RHEA-COMP:9668"/>
        <dbReference type="Rhea" id="RHEA-COMP:9699"/>
        <dbReference type="ChEBI" id="CHEBI:15378"/>
        <dbReference type="ChEBI" id="CHEBI:30616"/>
        <dbReference type="ChEBI" id="CHEBI:33019"/>
        <dbReference type="ChEBI" id="CHEBI:58095"/>
        <dbReference type="ChEBI" id="CHEBI:78442"/>
        <dbReference type="ChEBI" id="CHEBI:78531"/>
        <dbReference type="ChEBI" id="CHEBI:456215"/>
        <dbReference type="EC" id="6.1.1.20"/>
    </reaction>
</comment>
<dbReference type="Gene3D" id="3.50.40.10">
    <property type="entry name" value="Phenylalanyl-trna Synthetase, Chain B, domain 3"/>
    <property type="match status" value="1"/>
</dbReference>
<dbReference type="GO" id="GO:0004826">
    <property type="term" value="F:phenylalanine-tRNA ligase activity"/>
    <property type="evidence" value="ECO:0007669"/>
    <property type="project" value="UniProtKB-EC"/>
</dbReference>
<dbReference type="GO" id="GO:0000287">
    <property type="term" value="F:magnesium ion binding"/>
    <property type="evidence" value="ECO:0007669"/>
    <property type="project" value="InterPro"/>
</dbReference>
<dbReference type="SMART" id="SM00874">
    <property type="entry name" value="B5"/>
    <property type="match status" value="1"/>
</dbReference>
<evidence type="ECO:0000256" key="16">
    <source>
        <dbReference type="ARBA" id="ARBA00049255"/>
    </source>
</evidence>
<evidence type="ECO:0000256" key="14">
    <source>
        <dbReference type="ARBA" id="ARBA00023146"/>
    </source>
</evidence>
<evidence type="ECO:0000256" key="10">
    <source>
        <dbReference type="ARBA" id="ARBA00022741"/>
    </source>
</evidence>
<proteinExistence type="inferred from homology"/>
<dbReference type="NCBIfam" id="TIGR00471">
    <property type="entry name" value="pheT_arch"/>
    <property type="match status" value="1"/>
</dbReference>
<dbReference type="GO" id="GO:0006432">
    <property type="term" value="P:phenylalanyl-tRNA aminoacylation"/>
    <property type="evidence" value="ECO:0007669"/>
    <property type="project" value="InterPro"/>
</dbReference>
<organism evidence="18 19">
    <name type="scientific">Strigamia maritima</name>
    <name type="common">European centipede</name>
    <name type="synonym">Geophilus maritimus</name>
    <dbReference type="NCBI Taxonomy" id="126957"/>
    <lineage>
        <taxon>Eukaryota</taxon>
        <taxon>Metazoa</taxon>
        <taxon>Ecdysozoa</taxon>
        <taxon>Arthropoda</taxon>
        <taxon>Myriapoda</taxon>
        <taxon>Chilopoda</taxon>
        <taxon>Pleurostigmophora</taxon>
        <taxon>Geophilomorpha</taxon>
        <taxon>Linotaeniidae</taxon>
        <taxon>Strigamia</taxon>
    </lineage>
</organism>
<evidence type="ECO:0000256" key="9">
    <source>
        <dbReference type="ARBA" id="ARBA00022723"/>
    </source>
</evidence>
<evidence type="ECO:0000256" key="1">
    <source>
        <dbReference type="ARBA" id="ARBA00001946"/>
    </source>
</evidence>
<dbReference type="FunFam" id="3.30.56.10:FF:000005">
    <property type="entry name" value="Phenylalanine--tRNA ligase beta subunit"/>
    <property type="match status" value="1"/>
</dbReference>
<evidence type="ECO:0000259" key="17">
    <source>
        <dbReference type="PROSITE" id="PS51483"/>
    </source>
</evidence>
<keyword evidence="9" id="KW-0479">Metal-binding</keyword>
<dbReference type="InterPro" id="IPR005146">
    <property type="entry name" value="B3/B4_tRNA-bd"/>
</dbReference>
<dbReference type="Gene3D" id="3.30.56.10">
    <property type="match status" value="2"/>
</dbReference>
<dbReference type="Proteomes" id="UP000014500">
    <property type="component" value="Unassembled WGS sequence"/>
</dbReference>
<dbReference type="InterPro" id="IPR020825">
    <property type="entry name" value="Phe-tRNA_synthase-like_B3/B4"/>
</dbReference>
<dbReference type="GO" id="GO:0003723">
    <property type="term" value="F:RNA binding"/>
    <property type="evidence" value="ECO:0007669"/>
    <property type="project" value="InterPro"/>
</dbReference>
<dbReference type="GO" id="GO:0009328">
    <property type="term" value="C:phenylalanine-tRNA ligase complex"/>
    <property type="evidence" value="ECO:0007669"/>
    <property type="project" value="TreeGrafter"/>
</dbReference>
<dbReference type="InterPro" id="IPR040659">
    <property type="entry name" value="PhetRS_B1"/>
</dbReference>
<dbReference type="InterPro" id="IPR041616">
    <property type="entry name" value="PheRS_beta_core"/>
</dbReference>
<evidence type="ECO:0000256" key="7">
    <source>
        <dbReference type="ARBA" id="ARBA00022490"/>
    </source>
</evidence>
<dbReference type="SUPFAM" id="SSF56037">
    <property type="entry name" value="PheT/TilS domain"/>
    <property type="match status" value="1"/>
</dbReference>
<protein>
    <recommendedName>
        <fullName evidence="6">Phenylalanine--tRNA ligase beta subunit</fullName>
        <ecNumber evidence="5">6.1.1.20</ecNumber>
    </recommendedName>
    <alternativeName>
        <fullName evidence="15">Phenylalanyl-tRNA synthetase beta subunit</fullName>
    </alternativeName>
</protein>
<dbReference type="PANTHER" id="PTHR10947:SF0">
    <property type="entry name" value="PHENYLALANINE--TRNA LIGASE BETA SUBUNIT"/>
    <property type="match status" value="1"/>
</dbReference>
<keyword evidence="12" id="KW-0460">Magnesium</keyword>
<evidence type="ECO:0000313" key="19">
    <source>
        <dbReference type="Proteomes" id="UP000014500"/>
    </source>
</evidence>
<keyword evidence="13" id="KW-0648">Protein biosynthesis</keyword>
<dbReference type="GO" id="GO:0005524">
    <property type="term" value="F:ATP binding"/>
    <property type="evidence" value="ECO:0007669"/>
    <property type="project" value="UniProtKB-KW"/>
</dbReference>
<evidence type="ECO:0000256" key="6">
    <source>
        <dbReference type="ARBA" id="ARBA00017032"/>
    </source>
</evidence>
<evidence type="ECO:0000313" key="18">
    <source>
        <dbReference type="EnsemblMetazoa" id="SMAR011348-PA"/>
    </source>
</evidence>
<dbReference type="FunFam" id="3.30.56.10:FF:000003">
    <property type="entry name" value="Phenylalanine--tRNA ligase beta subunit"/>
    <property type="match status" value="1"/>
</dbReference>
<dbReference type="Pfam" id="PF18262">
    <property type="entry name" value="PhetRS_B1"/>
    <property type="match status" value="1"/>
</dbReference>
<keyword evidence="10" id="KW-0547">Nucleotide-binding</keyword>
<comment type="subunit">
    <text evidence="4">Tetramer of two alpha and two beta subunits.</text>
</comment>
<dbReference type="Gene3D" id="3.30.930.10">
    <property type="entry name" value="Bira Bifunctional Protein, Domain 2"/>
    <property type="match status" value="1"/>
</dbReference>
<comment type="subcellular location">
    <subcellularLocation>
        <location evidence="2">Cytoplasm</location>
    </subcellularLocation>
</comment>
<dbReference type="OMA" id="LHQNICX"/>
<dbReference type="STRING" id="126957.T1JC40"/>
<dbReference type="Pfam" id="PF03483">
    <property type="entry name" value="B3_4"/>
    <property type="match status" value="1"/>
</dbReference>
<comment type="cofactor">
    <cofactor evidence="1">
        <name>Mg(2+)</name>
        <dbReference type="ChEBI" id="CHEBI:18420"/>
    </cofactor>
</comment>
<dbReference type="eggNOG" id="KOG2472">
    <property type="taxonomic scope" value="Eukaryota"/>
</dbReference>
<dbReference type="EC" id="6.1.1.20" evidence="5"/>
<evidence type="ECO:0000256" key="13">
    <source>
        <dbReference type="ARBA" id="ARBA00022917"/>
    </source>
</evidence>
<dbReference type="PANTHER" id="PTHR10947">
    <property type="entry name" value="PHENYLALANYL-TRNA SYNTHETASE BETA CHAIN AND LEUCINE-RICH REPEAT-CONTAINING PROTEIN 47"/>
    <property type="match status" value="1"/>
</dbReference>
<dbReference type="EMBL" id="JH432058">
    <property type="status" value="NOT_ANNOTATED_CDS"/>
    <property type="molecule type" value="Genomic_DNA"/>
</dbReference>
<dbReference type="Pfam" id="PF03484">
    <property type="entry name" value="B5"/>
    <property type="match status" value="1"/>
</dbReference>
<evidence type="ECO:0000256" key="4">
    <source>
        <dbReference type="ARBA" id="ARBA00011209"/>
    </source>
</evidence>
<dbReference type="AlphaFoldDB" id="T1JC40"/>
<dbReference type="SUPFAM" id="SSF46955">
    <property type="entry name" value="Putative DNA-binding domain"/>
    <property type="match status" value="2"/>
</dbReference>
<reference evidence="19" key="1">
    <citation type="submission" date="2011-05" db="EMBL/GenBank/DDBJ databases">
        <authorList>
            <person name="Richards S.R."/>
            <person name="Qu J."/>
            <person name="Jiang H."/>
            <person name="Jhangiani S.N."/>
            <person name="Agravi P."/>
            <person name="Goodspeed R."/>
            <person name="Gross S."/>
            <person name="Mandapat C."/>
            <person name="Jackson L."/>
            <person name="Mathew T."/>
            <person name="Pu L."/>
            <person name="Thornton R."/>
            <person name="Saada N."/>
            <person name="Wilczek-Boney K.B."/>
            <person name="Lee S."/>
            <person name="Kovar C."/>
            <person name="Wu Y."/>
            <person name="Scherer S.E."/>
            <person name="Worley K.C."/>
            <person name="Muzny D.M."/>
            <person name="Gibbs R."/>
        </authorList>
    </citation>
    <scope>NUCLEOTIDE SEQUENCE</scope>
    <source>
        <strain evidence="19">Brora</strain>
    </source>
</reference>
<dbReference type="HOGENOM" id="CLU_020279_0_1_1"/>
<keyword evidence="11" id="KW-0067">ATP-binding</keyword>
<evidence type="ECO:0000256" key="8">
    <source>
        <dbReference type="ARBA" id="ARBA00022598"/>
    </source>
</evidence>
<dbReference type="SMART" id="SM00873">
    <property type="entry name" value="B3_4"/>
    <property type="match status" value="1"/>
</dbReference>
<keyword evidence="8" id="KW-0436">Ligase</keyword>
<feature type="domain" description="B5" evidence="17">
    <location>
        <begin position="303"/>
        <end position="379"/>
    </location>
</feature>
<evidence type="ECO:0000256" key="3">
    <source>
        <dbReference type="ARBA" id="ARBA00007438"/>
    </source>
</evidence>
<evidence type="ECO:0000256" key="5">
    <source>
        <dbReference type="ARBA" id="ARBA00012814"/>
    </source>
</evidence>
<dbReference type="InterPro" id="IPR045864">
    <property type="entry name" value="aa-tRNA-synth_II/BPL/LPL"/>
</dbReference>
<dbReference type="EnsemblMetazoa" id="SMAR011348-RA">
    <property type="protein sequence ID" value="SMAR011348-PA"/>
    <property type="gene ID" value="SMAR011348"/>
</dbReference>
<accession>T1JC40</accession>
<evidence type="ECO:0000256" key="15">
    <source>
        <dbReference type="ARBA" id="ARBA00033189"/>
    </source>
</evidence>
<keyword evidence="7" id="KW-0963">Cytoplasm</keyword>
<comment type="similarity">
    <text evidence="3">Belongs to the phenylalanyl-tRNA synthetase beta subunit family. Type 2 subfamily.</text>
</comment>
<reference evidence="18" key="2">
    <citation type="submission" date="2015-02" db="UniProtKB">
        <authorList>
            <consortium name="EnsemblMetazoa"/>
        </authorList>
    </citation>
    <scope>IDENTIFICATION</scope>
</reference>
<dbReference type="PhylomeDB" id="T1JC40"/>
<keyword evidence="14" id="KW-0030">Aminoacyl-tRNA synthetase</keyword>
<evidence type="ECO:0000256" key="2">
    <source>
        <dbReference type="ARBA" id="ARBA00004496"/>
    </source>
</evidence>
<keyword evidence="19" id="KW-1185">Reference proteome</keyword>
<dbReference type="InterPro" id="IPR004531">
    <property type="entry name" value="Phe-tRNA-synth_IIc_bsu_arc_euk"/>
</dbReference>
<dbReference type="InterPro" id="IPR005147">
    <property type="entry name" value="tRNA_synthase_B5-dom"/>
</dbReference>
<dbReference type="Pfam" id="PF17759">
    <property type="entry name" value="tRNA_synthFbeta"/>
    <property type="match status" value="1"/>
</dbReference>
<dbReference type="FunFam" id="3.50.40.10:FF:000002">
    <property type="entry name" value="phenylalanine--tRNA ligase beta subunit"/>
    <property type="match status" value="1"/>
</dbReference>
<evidence type="ECO:0000256" key="11">
    <source>
        <dbReference type="ARBA" id="ARBA00022840"/>
    </source>
</evidence>
<dbReference type="InterPro" id="IPR045060">
    <property type="entry name" value="Phe-tRNA-ligase_IIc_bsu"/>
</dbReference>
<dbReference type="PROSITE" id="PS51483">
    <property type="entry name" value="B5"/>
    <property type="match status" value="1"/>
</dbReference>